<sequence length="274" mass="32140">MQDIFMTRLHEFTIILYALSVLLYFFDFMHNNQRANRVAFWLLLFVWILQSSFLIIYIMEMNRFPILTIMEGLYFYSWVLVTFSLVINKWLEIDFIVFFTNVVGFIVMAIHTFAPARDSAITHAEQVVSELLFIHVTAALLAYGMFTISFILSVLYCIQYDLLKQKKWGRRVMRIADLAKLEHISYLLSVFGVPLLLIGLILGVQWAIIQKPDFLWYDPKIISSFIVLLVYSSFLYLRVSQKMRGKNIALLNIASFLIMLINFLLVGNFSTFHY</sequence>
<feature type="domain" description="Cytochrome c assembly protein" evidence="6">
    <location>
        <begin position="69"/>
        <end position="268"/>
    </location>
</feature>
<feature type="transmembrane region" description="Helical" evidence="5">
    <location>
        <begin position="95"/>
        <end position="114"/>
    </location>
</feature>
<dbReference type="InterPro" id="IPR002541">
    <property type="entry name" value="Cyt_c_assembly"/>
</dbReference>
<proteinExistence type="predicted"/>
<comment type="caution">
    <text evidence="7">The sequence shown here is derived from an EMBL/GenBank/DDBJ whole genome shotgun (WGS) entry which is preliminary data.</text>
</comment>
<evidence type="ECO:0000256" key="3">
    <source>
        <dbReference type="ARBA" id="ARBA00022989"/>
    </source>
</evidence>
<accession>A0A0J1IEV3</accession>
<evidence type="ECO:0000256" key="2">
    <source>
        <dbReference type="ARBA" id="ARBA00022692"/>
    </source>
</evidence>
<feature type="transmembrane region" description="Helical" evidence="5">
    <location>
        <begin position="64"/>
        <end position="88"/>
    </location>
</feature>
<evidence type="ECO:0000256" key="5">
    <source>
        <dbReference type="SAM" id="Phobius"/>
    </source>
</evidence>
<dbReference type="OrthoDB" id="2417400at2"/>
<protein>
    <submittedName>
        <fullName evidence="7">Cytochrome C assembly protein</fullName>
    </submittedName>
</protein>
<dbReference type="EMBL" id="LDPH01000020">
    <property type="protein sequence ID" value="KLV24487.1"/>
    <property type="molecule type" value="Genomic_DNA"/>
</dbReference>
<name>A0A0J1IEV3_NIACI</name>
<dbReference type="PANTHER" id="PTHR30071:SF15">
    <property type="entry name" value="PROTEIN HEMX"/>
    <property type="match status" value="1"/>
</dbReference>
<evidence type="ECO:0000313" key="7">
    <source>
        <dbReference type="EMBL" id="KLV24487.1"/>
    </source>
</evidence>
<evidence type="ECO:0000256" key="1">
    <source>
        <dbReference type="ARBA" id="ARBA00004141"/>
    </source>
</evidence>
<feature type="transmembrane region" description="Helical" evidence="5">
    <location>
        <begin position="134"/>
        <end position="163"/>
    </location>
</feature>
<dbReference type="AlphaFoldDB" id="A0A0J1IEV3"/>
<evidence type="ECO:0000313" key="8">
    <source>
        <dbReference type="Proteomes" id="UP000036045"/>
    </source>
</evidence>
<feature type="transmembrane region" description="Helical" evidence="5">
    <location>
        <begin position="38"/>
        <end position="58"/>
    </location>
</feature>
<reference evidence="7 8" key="1">
    <citation type="submission" date="2015-05" db="EMBL/GenBank/DDBJ databases">
        <title>Whole genome sequence and identification of bacterial endophytes from Costus igneus.</title>
        <authorList>
            <person name="Lee Y.P."/>
            <person name="Gan H.M."/>
            <person name="Eng W."/>
            <person name="Wheatley M.S."/>
            <person name="Caraballo A."/>
            <person name="Polter S."/>
            <person name="Savka M.A."/>
            <person name="Hudson A.O."/>
        </authorList>
    </citation>
    <scope>NUCLEOTIDE SEQUENCE [LARGE SCALE GENOMIC DNA]</scope>
    <source>
        <strain evidence="7 8">RIT379</strain>
    </source>
</reference>
<dbReference type="Proteomes" id="UP000036045">
    <property type="component" value="Unassembled WGS sequence"/>
</dbReference>
<dbReference type="GO" id="GO:0020037">
    <property type="term" value="F:heme binding"/>
    <property type="evidence" value="ECO:0007669"/>
    <property type="project" value="InterPro"/>
</dbReference>
<feature type="transmembrane region" description="Helical" evidence="5">
    <location>
        <begin position="249"/>
        <end position="269"/>
    </location>
</feature>
<dbReference type="GeneID" id="56350700"/>
<organism evidence="7 8">
    <name type="scientific">Niallia circulans</name>
    <name type="common">Bacillus circulans</name>
    <dbReference type="NCBI Taxonomy" id="1397"/>
    <lineage>
        <taxon>Bacteria</taxon>
        <taxon>Bacillati</taxon>
        <taxon>Bacillota</taxon>
        <taxon>Bacilli</taxon>
        <taxon>Bacillales</taxon>
        <taxon>Bacillaceae</taxon>
        <taxon>Niallia</taxon>
    </lineage>
</organism>
<dbReference type="PATRIC" id="fig|1397.4.peg.2202"/>
<keyword evidence="2 5" id="KW-0812">Transmembrane</keyword>
<feature type="transmembrane region" description="Helical" evidence="5">
    <location>
        <begin position="184"/>
        <end position="209"/>
    </location>
</feature>
<evidence type="ECO:0000259" key="6">
    <source>
        <dbReference type="Pfam" id="PF01578"/>
    </source>
</evidence>
<keyword evidence="8" id="KW-1185">Reference proteome</keyword>
<gene>
    <name evidence="7" type="ORF">ABW02_17515</name>
</gene>
<feature type="transmembrane region" description="Helical" evidence="5">
    <location>
        <begin position="221"/>
        <end position="237"/>
    </location>
</feature>
<dbReference type="PANTHER" id="PTHR30071">
    <property type="entry name" value="HEME EXPORTER PROTEIN C"/>
    <property type="match status" value="1"/>
</dbReference>
<evidence type="ECO:0000256" key="4">
    <source>
        <dbReference type="ARBA" id="ARBA00023136"/>
    </source>
</evidence>
<dbReference type="InterPro" id="IPR045062">
    <property type="entry name" value="Cyt_c_biogenesis_CcsA/CcmC"/>
</dbReference>
<comment type="subcellular location">
    <subcellularLocation>
        <location evidence="1">Membrane</location>
        <topology evidence="1">Multi-pass membrane protein</topology>
    </subcellularLocation>
</comment>
<keyword evidence="3 5" id="KW-1133">Transmembrane helix</keyword>
<dbReference type="RefSeq" id="WP_047943569.1">
    <property type="nucleotide sequence ID" value="NZ_CP053989.1"/>
</dbReference>
<dbReference type="GO" id="GO:0005886">
    <property type="term" value="C:plasma membrane"/>
    <property type="evidence" value="ECO:0007669"/>
    <property type="project" value="TreeGrafter"/>
</dbReference>
<dbReference type="Pfam" id="PF01578">
    <property type="entry name" value="Cytochrom_C_asm"/>
    <property type="match status" value="1"/>
</dbReference>
<dbReference type="GO" id="GO:0017004">
    <property type="term" value="P:cytochrome complex assembly"/>
    <property type="evidence" value="ECO:0007669"/>
    <property type="project" value="InterPro"/>
</dbReference>
<keyword evidence="4 5" id="KW-0472">Membrane</keyword>
<feature type="transmembrane region" description="Helical" evidence="5">
    <location>
        <begin position="6"/>
        <end position="26"/>
    </location>
</feature>